<reference evidence="9 10" key="1">
    <citation type="journal article" date="2016" name="Biochim. Biophys. Acta">
        <title>Photochemical characterization of actinorhodopsin and its functional existence in the natural host.</title>
        <authorList>
            <person name="Nakamura S."/>
            <person name="Kikukawa T."/>
            <person name="Tamogami J."/>
            <person name="Kamiya M."/>
            <person name="Aizawa T."/>
            <person name="Hahn M.W."/>
            <person name="Ihara K."/>
            <person name="Kamo N."/>
            <person name="Demura M."/>
        </authorList>
    </citation>
    <scope>NUCLEOTIDE SEQUENCE [LARGE SCALE GENOMIC DNA]</scope>
    <source>
        <strain evidence="9 10">MWH-Dar1</strain>
    </source>
</reference>
<evidence type="ECO:0000256" key="8">
    <source>
        <dbReference type="NCBIfam" id="TIGR00188"/>
    </source>
</evidence>
<dbReference type="Pfam" id="PF00825">
    <property type="entry name" value="Ribonuclease_P"/>
    <property type="match status" value="1"/>
</dbReference>
<proteinExistence type="inferred from homology"/>
<keyword evidence="2 7" id="KW-0819">tRNA processing</keyword>
<keyword evidence="3 7" id="KW-0540">Nuclease</keyword>
<keyword evidence="10" id="KW-1185">Reference proteome</keyword>
<evidence type="ECO:0000256" key="1">
    <source>
        <dbReference type="ARBA" id="ARBA00002663"/>
    </source>
</evidence>
<dbReference type="KEGG" id="rpla:A4Z71_06855"/>
<dbReference type="NCBIfam" id="TIGR00188">
    <property type="entry name" value="rnpA"/>
    <property type="match status" value="1"/>
</dbReference>
<evidence type="ECO:0000256" key="7">
    <source>
        <dbReference type="HAMAP-Rule" id="MF_00227"/>
    </source>
</evidence>
<dbReference type="PANTHER" id="PTHR33992">
    <property type="entry name" value="RIBONUCLEASE P PROTEIN COMPONENT"/>
    <property type="match status" value="1"/>
</dbReference>
<dbReference type="Proteomes" id="UP000243784">
    <property type="component" value="Chromosome"/>
</dbReference>
<dbReference type="InterPro" id="IPR020568">
    <property type="entry name" value="Ribosomal_Su5_D2-typ_SF"/>
</dbReference>
<evidence type="ECO:0000256" key="6">
    <source>
        <dbReference type="ARBA" id="ARBA00022884"/>
    </source>
</evidence>
<dbReference type="PANTHER" id="PTHR33992:SF1">
    <property type="entry name" value="RIBONUCLEASE P PROTEIN COMPONENT"/>
    <property type="match status" value="1"/>
</dbReference>
<dbReference type="EMBL" id="CP015208">
    <property type="protein sequence ID" value="AOY56647.1"/>
    <property type="molecule type" value="Genomic_DNA"/>
</dbReference>
<dbReference type="GO" id="GO:0004526">
    <property type="term" value="F:ribonuclease P activity"/>
    <property type="evidence" value="ECO:0007669"/>
    <property type="project" value="UniProtKB-UniRule"/>
</dbReference>
<dbReference type="OrthoDB" id="196964at2"/>
<dbReference type="STRING" id="535712.A4Z71_06855"/>
<comment type="function">
    <text evidence="1 7">RNaseP catalyzes the removal of the 5'-leader sequence from pre-tRNA to produce the mature 5'-terminus. It can also cleave other RNA substrates such as 4.5S RNA. The protein component plays an auxiliary but essential role in vivo by binding to the 5'-leader sequence and broadening the substrate specificity of the ribozyme.</text>
</comment>
<name>A0A1D9E0Q7_9MICO</name>
<comment type="catalytic activity">
    <reaction evidence="7">
        <text>Endonucleolytic cleavage of RNA, removing 5'-extranucleotides from tRNA precursor.</text>
        <dbReference type="EC" id="3.1.26.5"/>
    </reaction>
</comment>
<evidence type="ECO:0000256" key="2">
    <source>
        <dbReference type="ARBA" id="ARBA00022694"/>
    </source>
</evidence>
<dbReference type="AlphaFoldDB" id="A0A1D9E0Q7"/>
<comment type="similarity">
    <text evidence="7">Belongs to the RnpA family.</text>
</comment>
<dbReference type="SUPFAM" id="SSF54211">
    <property type="entry name" value="Ribosomal protein S5 domain 2-like"/>
    <property type="match status" value="1"/>
</dbReference>
<dbReference type="InterPro" id="IPR014721">
    <property type="entry name" value="Ribsml_uS5_D2-typ_fold_subgr"/>
</dbReference>
<dbReference type="GO" id="GO:0030677">
    <property type="term" value="C:ribonuclease P complex"/>
    <property type="evidence" value="ECO:0007669"/>
    <property type="project" value="TreeGrafter"/>
</dbReference>
<evidence type="ECO:0000256" key="4">
    <source>
        <dbReference type="ARBA" id="ARBA00022759"/>
    </source>
</evidence>
<dbReference type="Gene3D" id="3.30.230.10">
    <property type="match status" value="1"/>
</dbReference>
<dbReference type="PROSITE" id="PS00648">
    <property type="entry name" value="RIBONUCLEASE_P"/>
    <property type="match status" value="1"/>
</dbReference>
<evidence type="ECO:0000256" key="3">
    <source>
        <dbReference type="ARBA" id="ARBA00022722"/>
    </source>
</evidence>
<keyword evidence="4 7" id="KW-0255">Endonuclease</keyword>
<keyword evidence="6 7" id="KW-0694">RNA-binding</keyword>
<evidence type="ECO:0000256" key="5">
    <source>
        <dbReference type="ARBA" id="ARBA00022801"/>
    </source>
</evidence>
<accession>A0A1D9E0Q7</accession>
<dbReference type="InterPro" id="IPR020539">
    <property type="entry name" value="RNase_P_CS"/>
</dbReference>
<sequence length="121" mass="13654">MLAKQNRLNRAEDFRAVMKSGRKVATEHLVIYLKRDEAEPHARFGFVVAKTVGGAVNRNLVKRRLRELARESLKISFLPTDNSSSFQVVVRAQPGAAEIGWNRLREEFFTGIKISVAKTVS</sequence>
<dbReference type="RefSeq" id="WP_070955144.1">
    <property type="nucleotide sequence ID" value="NZ_CP015208.1"/>
</dbReference>
<evidence type="ECO:0000313" key="9">
    <source>
        <dbReference type="EMBL" id="AOY56647.1"/>
    </source>
</evidence>
<dbReference type="HAMAP" id="MF_00227">
    <property type="entry name" value="RNase_P"/>
    <property type="match status" value="1"/>
</dbReference>
<dbReference type="GO" id="GO:0001682">
    <property type="term" value="P:tRNA 5'-leader removal"/>
    <property type="evidence" value="ECO:0007669"/>
    <property type="project" value="UniProtKB-UniRule"/>
</dbReference>
<protein>
    <recommendedName>
        <fullName evidence="7 8">Ribonuclease P protein component</fullName>
        <shortName evidence="7">RNase P protein</shortName>
        <shortName evidence="7">RNaseP protein</shortName>
        <ecNumber evidence="7 8">3.1.26.5</ecNumber>
    </recommendedName>
    <alternativeName>
        <fullName evidence="7">Protein C5</fullName>
    </alternativeName>
</protein>
<dbReference type="GO" id="GO:0042781">
    <property type="term" value="F:3'-tRNA processing endoribonuclease activity"/>
    <property type="evidence" value="ECO:0007669"/>
    <property type="project" value="TreeGrafter"/>
</dbReference>
<organism evidence="9 10">
    <name type="scientific">Candidatus Rhodoluna planktonica</name>
    <dbReference type="NCBI Taxonomy" id="535712"/>
    <lineage>
        <taxon>Bacteria</taxon>
        <taxon>Bacillati</taxon>
        <taxon>Actinomycetota</taxon>
        <taxon>Actinomycetes</taxon>
        <taxon>Micrococcales</taxon>
        <taxon>Microbacteriaceae</taxon>
        <taxon>Luna cluster</taxon>
        <taxon>Luna-1 subcluster</taxon>
        <taxon>Rhodoluna</taxon>
    </lineage>
</organism>
<keyword evidence="5 7" id="KW-0378">Hydrolase</keyword>
<dbReference type="InterPro" id="IPR000100">
    <property type="entry name" value="RNase_P"/>
</dbReference>
<dbReference type="GO" id="GO:0000049">
    <property type="term" value="F:tRNA binding"/>
    <property type="evidence" value="ECO:0007669"/>
    <property type="project" value="UniProtKB-UniRule"/>
</dbReference>
<evidence type="ECO:0000313" key="10">
    <source>
        <dbReference type="Proteomes" id="UP000243784"/>
    </source>
</evidence>
<dbReference type="EC" id="3.1.26.5" evidence="7 8"/>
<comment type="subunit">
    <text evidence="7">Consists of a catalytic RNA component (M1 or rnpB) and a protein subunit.</text>
</comment>
<gene>
    <name evidence="7" type="primary">rnpA</name>
    <name evidence="9" type="ORF">A4Z71_06855</name>
</gene>